<dbReference type="Pfam" id="PF01596">
    <property type="entry name" value="Methyltransf_3"/>
    <property type="match status" value="1"/>
</dbReference>
<dbReference type="EMBL" id="JAEVFJ010000024">
    <property type="protein sequence ID" value="KAH8094911.1"/>
    <property type="molecule type" value="Genomic_DNA"/>
</dbReference>
<keyword evidence="2" id="KW-0808">Transferase</keyword>
<accession>A0A8K0UM77</accession>
<dbReference type="InterPro" id="IPR002935">
    <property type="entry name" value="SAM_O-MeTrfase"/>
</dbReference>
<evidence type="ECO:0000313" key="5">
    <source>
        <dbReference type="EMBL" id="KAH8094911.1"/>
    </source>
</evidence>
<comment type="similarity">
    <text evidence="4">Belongs to the class I-like SAM-binding methyltransferase superfamily. Cation-dependent O-methyltransferase family.</text>
</comment>
<evidence type="ECO:0000313" key="6">
    <source>
        <dbReference type="Proteomes" id="UP000813824"/>
    </source>
</evidence>
<dbReference type="InterPro" id="IPR029063">
    <property type="entry name" value="SAM-dependent_MTases_sf"/>
</dbReference>
<dbReference type="SUPFAM" id="SSF53335">
    <property type="entry name" value="S-adenosyl-L-methionine-dependent methyltransferases"/>
    <property type="match status" value="1"/>
</dbReference>
<keyword evidence="3" id="KW-0949">S-adenosyl-L-methionine</keyword>
<keyword evidence="1" id="KW-0489">Methyltransferase</keyword>
<protein>
    <submittedName>
        <fullName evidence="5">O-methyltransferase-domain-containing protein</fullName>
    </submittedName>
</protein>
<dbReference type="PANTHER" id="PTHR10509">
    <property type="entry name" value="O-METHYLTRANSFERASE-RELATED"/>
    <property type="match status" value="1"/>
</dbReference>
<dbReference type="OrthoDB" id="10251242at2759"/>
<dbReference type="GO" id="GO:0008757">
    <property type="term" value="F:S-adenosylmethionine-dependent methyltransferase activity"/>
    <property type="evidence" value="ECO:0007669"/>
    <property type="project" value="TreeGrafter"/>
</dbReference>
<evidence type="ECO:0000256" key="4">
    <source>
        <dbReference type="ARBA" id="ARBA00023453"/>
    </source>
</evidence>
<dbReference type="Gene3D" id="3.40.50.150">
    <property type="entry name" value="Vaccinia Virus protein VP39"/>
    <property type="match status" value="1"/>
</dbReference>
<dbReference type="GO" id="GO:0032259">
    <property type="term" value="P:methylation"/>
    <property type="evidence" value="ECO:0007669"/>
    <property type="project" value="UniProtKB-KW"/>
</dbReference>
<evidence type="ECO:0000256" key="3">
    <source>
        <dbReference type="ARBA" id="ARBA00022691"/>
    </source>
</evidence>
<dbReference type="PROSITE" id="PS51682">
    <property type="entry name" value="SAM_OMT_I"/>
    <property type="match status" value="1"/>
</dbReference>
<evidence type="ECO:0000256" key="1">
    <source>
        <dbReference type="ARBA" id="ARBA00022603"/>
    </source>
</evidence>
<dbReference type="PANTHER" id="PTHR10509:SF14">
    <property type="entry name" value="CAFFEOYL-COA O-METHYLTRANSFERASE 3-RELATED"/>
    <property type="match status" value="1"/>
</dbReference>
<evidence type="ECO:0000256" key="2">
    <source>
        <dbReference type="ARBA" id="ARBA00022679"/>
    </source>
</evidence>
<keyword evidence="6" id="KW-1185">Reference proteome</keyword>
<proteinExistence type="inferred from homology"/>
<dbReference type="AlphaFoldDB" id="A0A8K0UM77"/>
<organism evidence="5 6">
    <name type="scientific">Cristinia sonorae</name>
    <dbReference type="NCBI Taxonomy" id="1940300"/>
    <lineage>
        <taxon>Eukaryota</taxon>
        <taxon>Fungi</taxon>
        <taxon>Dikarya</taxon>
        <taxon>Basidiomycota</taxon>
        <taxon>Agaricomycotina</taxon>
        <taxon>Agaricomycetes</taxon>
        <taxon>Agaricomycetidae</taxon>
        <taxon>Agaricales</taxon>
        <taxon>Pleurotineae</taxon>
        <taxon>Stephanosporaceae</taxon>
        <taxon>Cristinia</taxon>
    </lineage>
</organism>
<gene>
    <name evidence="5" type="ORF">BXZ70DRAFT_343899</name>
</gene>
<dbReference type="GO" id="GO:0008171">
    <property type="term" value="F:O-methyltransferase activity"/>
    <property type="evidence" value="ECO:0007669"/>
    <property type="project" value="InterPro"/>
</dbReference>
<dbReference type="Proteomes" id="UP000813824">
    <property type="component" value="Unassembled WGS sequence"/>
</dbReference>
<sequence>MSQDLGANRLDYIPHTPHDRISYLLSELSNELSTVSQAATSPGSHPHPALKYLDDARTLIDGYDNYLVEHSSPHPAIVERMLKDGNARDWEALHREGKTQFKLIPEMSAGGYEAVFLQQLACASKAKAILEIGMFTGTTTISLAMLPTVEKVTALEIEPFLKELNQPYFEEAGVVHKIDIRIDDALKSLQKLHEENLSFDMIYIDAYKPAYGQYFDAIMASPHLLAKDGLIVVDNVAFKGAPWAPASGYDMGQVIDEFNKKIRSDPSVDVVMLPIEDGVSLIRRKGKLHSQ</sequence>
<name>A0A8K0UM77_9AGAR</name>
<dbReference type="InterPro" id="IPR050362">
    <property type="entry name" value="Cation-dep_OMT"/>
</dbReference>
<reference evidence="5" key="1">
    <citation type="journal article" date="2021" name="New Phytol.">
        <title>Evolutionary innovations through gain and loss of genes in the ectomycorrhizal Boletales.</title>
        <authorList>
            <person name="Wu G."/>
            <person name="Miyauchi S."/>
            <person name="Morin E."/>
            <person name="Kuo A."/>
            <person name="Drula E."/>
            <person name="Varga T."/>
            <person name="Kohler A."/>
            <person name="Feng B."/>
            <person name="Cao Y."/>
            <person name="Lipzen A."/>
            <person name="Daum C."/>
            <person name="Hundley H."/>
            <person name="Pangilinan J."/>
            <person name="Johnson J."/>
            <person name="Barry K."/>
            <person name="LaButti K."/>
            <person name="Ng V."/>
            <person name="Ahrendt S."/>
            <person name="Min B."/>
            <person name="Choi I.G."/>
            <person name="Park H."/>
            <person name="Plett J.M."/>
            <person name="Magnuson J."/>
            <person name="Spatafora J.W."/>
            <person name="Nagy L.G."/>
            <person name="Henrissat B."/>
            <person name="Grigoriev I.V."/>
            <person name="Yang Z.L."/>
            <person name="Xu J."/>
            <person name="Martin F.M."/>
        </authorList>
    </citation>
    <scope>NUCLEOTIDE SEQUENCE</scope>
    <source>
        <strain evidence="5">KKN 215</strain>
    </source>
</reference>
<comment type="caution">
    <text evidence="5">The sequence shown here is derived from an EMBL/GenBank/DDBJ whole genome shotgun (WGS) entry which is preliminary data.</text>
</comment>